<evidence type="ECO:0000256" key="2">
    <source>
        <dbReference type="ARBA" id="ARBA00012438"/>
    </source>
</evidence>
<dbReference type="EMBL" id="JAOPGA020000365">
    <property type="protein sequence ID" value="KAL0478337.1"/>
    <property type="molecule type" value="Genomic_DNA"/>
</dbReference>
<feature type="domain" description="HAMP" evidence="14">
    <location>
        <begin position="1382"/>
        <end position="1434"/>
    </location>
</feature>
<dbReference type="FunFam" id="3.30.565.10:FF:000010">
    <property type="entry name" value="Sensor histidine kinase RcsC"/>
    <property type="match status" value="1"/>
</dbReference>
<dbReference type="InterPro" id="IPR011006">
    <property type="entry name" value="CheY-like_superfamily"/>
</dbReference>
<dbReference type="InterPro" id="IPR003594">
    <property type="entry name" value="HATPase_dom"/>
</dbReference>
<dbReference type="EC" id="2.7.13.3" evidence="2"/>
<dbReference type="FunFam" id="1.20.120.1530:FF:000001">
    <property type="entry name" value="Two-component osmosensing histidine kinase"/>
    <property type="match status" value="2"/>
</dbReference>
<dbReference type="PANTHER" id="PTHR45339">
    <property type="entry name" value="HYBRID SIGNAL TRANSDUCTION HISTIDINE KINASE J"/>
    <property type="match status" value="1"/>
</dbReference>
<evidence type="ECO:0000256" key="3">
    <source>
        <dbReference type="ARBA" id="ARBA00022553"/>
    </source>
</evidence>
<keyword evidence="5" id="KW-0677">Repeat</keyword>
<sequence>MASAEVLLVGLQQLNAGNFDVRIDDSAFSNHTERCIAQEINSLAYKHQHSQKELNNAFEAAKQGDLSVKISAPEDATGGWLTYTQTLNEYADANTRPLKAMIASINQVRMGNLAHDTYVKSSTVKGLVAEAEDSIKSLVDMLNHFSSEVTSVVSDIGMGRLGALADTNGVEGAWKYALENVNSTYTTITGSVRAILYVTTAVLEGDLSKKMTADAKGEILDLKNTINTMVDQLNAFASEVTRVAREVGTEGKLGGQAQIQGVGGTWKDLTDNVNTMAANLTSQVRAIAEVTTAVARGDLSKKMTADVQGEIFELKNTINTMVDQLNSFASEVTRLALEVGTEGKLGGQAQVPGVDGTWKALTDNVNIMAANLTNQVREIAQVTTAVAKGNLSKKVTADVQGEILELKDTINTMVDQLNAFASEVTRVAREVGTEGMLGGQAQVPGVDGTWKDLTDNVNTMANNLTGQVRAIAEVTTAVASGDLSKKMTADAKGEIRDLKNTINTMVDQLNAFASEVTRVALEVGTEGKLGGQAQVHGVDGTWKYLTDNVNIMAANLTNQVREIAQVTTAVARGDLSKKVTADVKGEILELKDTINTMVDQLNSFASEVTRVAKEVGTEGKLGGQALVLDVDGTWKALTDNVNIMANNLTGQVREIAQVTTAVAQGDLSKKITADVKGEILELKNTINTMVDQLNSFASEVTRVAREVGTEGMLGGQAQVPGVDGTWKDLTDNVNTMANNLTGQVRAIAEVTTSVARGDLSKKMTANVRGEILDLKNTINTMVDQLRSFASEVTRVALEVGTEGKLGGQAVVPGVDGTWNILTDNVNIMAANLTNQVREIAQVTTAVAKGDLSKKITANVQGEILELKNTINTMVDQLNSFASEVTRVAREVGTEGILGGQARVLDVDGEWKALTDNVNIMANNLTGQVREIAQVTTAVAQGDLSKKITANVKGEILELKLTINTMVDQLNAFASEVTRVAREVGTEGKLGGQAQVHGVDGTWKDLTDNVNIMASNLTGQVRAIAEVTTAVASGDLSKKMTADVKGEILDLKITINTMVDQLRSFASEVTRVALEVGTEGKLGGQAVVPGVDGTWKDLTDNVNTMAANLTNQVREIAEVTTAVASGDLSKKITADVQGEILELKNTINTMVDQLNSFASEVTRVAREVGTEGKLGGQAVVPGVDGTWKDLTDNVNTMANNLTNQVREIAQVTTAVALGDLSKKVTANVRGEILELKDTINTMVDQLNSFASEVTRVAREVGTEGKLGGQAQVLGVDGTWKYLTDNVNIMAANLTNQVREIAQVTTAVARGDLSKKVTANVKGEILELKNTINTMVDQLNSFASEVTRVAREVGTEGRLGGQALVLDVDGTWKALTDNVNIMANNLTGQVREIAQVTTAVARGDLSKKITADVKGEILELKNTINTMVDQLNSFASEVTRVAKEVGTEGKLGGQALVPGVDGTWKDLTDNVNIMANNLTGQVRAIAEVTTAVARGDLGKKMTANVKGEILNLKITINTMVDQLRGFASEVTRVALEVGTEGKLGGQAQVPGVDGTWKVLTDNVNVMAANLTSQVREIALVTTAVAKGDLSKKITADAQGEILELKNTINTMVHQLNLFASEVTRVALEVGTEGKLGGQAQVPGVDGTWKDLTHNVNTMAANLTNQVREIAQVTTAVAQGDLSKKVTADVKGEISELKVTINTMVDQLNSFASEVNRVAREVGTQGQLGGQANVKGVDGTWKDLTDNVNIMAANLTNQVREIARVTTAVAKGDLSKKIQADVKGEILELKNTINTMVDQLNSFASEVTRVAREVGTEGRLGGQARVLDVDGTWKALTDNVNIMAANLTNQVREIAQVTTAVAKGDLSKKITADVQGEILQLKNTINTMVDQLNAFASEVTRVAREVGTEGKLGGQAQVPGVDGTWKDLTDNVNTMANNLTGQVRAIANVTTAVAKGDLSKKMTEDVRGEILDLKNTINTMVDQLNSFASEVTRVALEVGTEGKLGGQAQVPGVDGTWKALTDNVNTMAANLTNQVREIAQVTTAVARGDLSKKITADVQGEILQLKNTINTMVDQLNSFASEVTRVALEVGTEGKLGGQALVPGVDGTWKYLTDNVNIMAANLTNQVREIAQVTTAVAKGNLSKKVTADVQGEILELKNTINTMVDQLNSFASEVTCVAREVGTEGKLGGQANVNGVAGIWKELTDNVNMMAVNLTIQVRAISDVASAVTTGDFTRYIVVEAYGEMNTLKSIINKMIFTLQETIQKERLANDANRAKSEFMANMSHEIRTPMNGIIGMTELSLDTEMSAMQRDYLKAVHSSALSLLTIINDVLDFSKIEAGKLEIERIELPLRETLNDTLKALALRSDENGIELISDIDPSIPDRLIGDPIRLRQVITNLVGNAIKFTPFGEVILKVRPDMDFVPSNPSSIQLYFEVSDTGIGIHPDKLQVIFEAFSQADGSITRKYGGTGLGLTISTRLVELMHGRLQAYSTHGQGSVFHFTAQFELDAVREQLHVPDTSQLVGKRVLVIDDNQSCCEVLLSSLKFWGAHAVSANCGMDGIKLIQQYDAENKPFDCMLLDATMPDMSGFDVAKAVKTLLLTNAVPKVIMMLSTTTHRAVMEIYSHLNISHFMNKPVSRAEFLDGLNKILGRTSVNSLQDVHNSIMKEKDADLRLRQDNIHILLVEDNVINQKVAIRVIETKFKYKVTVANNGVEAVEYAMKQRFSLILMDVQMPIMGGFEATSIIREFEKGLGIHTPIIALTAHAISGYREKCLQNEMDEYVSKPIKMEALKKVFDMFLRDSQPFEEYNKPRQQPNALIPKPIITMKRRESDSSLVLSPPASSTTPGDQPSVV</sequence>
<dbReference type="SUPFAM" id="SSF47384">
    <property type="entry name" value="Homodimeric domain of signal transducing histidine kinase"/>
    <property type="match status" value="1"/>
</dbReference>
<accession>A0AAW2YM35</accession>
<dbReference type="CDD" id="cd17546">
    <property type="entry name" value="REC_hyHK_CKI1_RcsC-like"/>
    <property type="match status" value="1"/>
</dbReference>
<dbReference type="SMART" id="SM00448">
    <property type="entry name" value="REC"/>
    <property type="match status" value="2"/>
</dbReference>
<dbReference type="CDD" id="cd06225">
    <property type="entry name" value="HAMP"/>
    <property type="match status" value="22"/>
</dbReference>
<dbReference type="Pfam" id="PF00672">
    <property type="entry name" value="HAMP"/>
    <property type="match status" value="3"/>
</dbReference>
<feature type="domain" description="HAMP" evidence="14">
    <location>
        <begin position="278"/>
        <end position="330"/>
    </location>
</feature>
<dbReference type="CDD" id="cd00082">
    <property type="entry name" value="HisKA"/>
    <property type="match status" value="1"/>
</dbReference>
<feature type="domain" description="Response regulatory" evidence="13">
    <location>
        <begin position="2678"/>
        <end position="2797"/>
    </location>
</feature>
<dbReference type="PROSITE" id="PS50109">
    <property type="entry name" value="HIS_KIN"/>
    <property type="match status" value="1"/>
</dbReference>
<feature type="compositionally biased region" description="Polar residues" evidence="11">
    <location>
        <begin position="2831"/>
        <end position="2851"/>
    </location>
</feature>
<dbReference type="InterPro" id="IPR003661">
    <property type="entry name" value="HisK_dim/P_dom"/>
</dbReference>
<comment type="caution">
    <text evidence="15">The sequence shown here is derived from an EMBL/GenBank/DDBJ whole genome shotgun (WGS) entry which is preliminary data.</text>
</comment>
<dbReference type="FunFam" id="1.20.120.1530:FF:000002">
    <property type="entry name" value="Two-component osmosensing histidine kinase"/>
    <property type="match status" value="17"/>
</dbReference>
<dbReference type="InterPro" id="IPR001789">
    <property type="entry name" value="Sig_transdc_resp-reg_receiver"/>
</dbReference>
<dbReference type="FunFam" id="1.10.287.130:FF:000002">
    <property type="entry name" value="Two-component osmosensing histidine kinase"/>
    <property type="match status" value="1"/>
</dbReference>
<feature type="domain" description="HAMP" evidence="14">
    <location>
        <begin position="738"/>
        <end position="790"/>
    </location>
</feature>
<feature type="domain" description="HAMP" evidence="14">
    <location>
        <begin position="1290"/>
        <end position="1342"/>
    </location>
</feature>
<keyword evidence="4" id="KW-0808">Transferase</keyword>
<dbReference type="InterPro" id="IPR036097">
    <property type="entry name" value="HisK_dim/P_sf"/>
</dbReference>
<dbReference type="Gene3D" id="3.30.565.10">
    <property type="entry name" value="Histidine kinase-like ATPase, C-terminal domain"/>
    <property type="match status" value="1"/>
</dbReference>
<dbReference type="InterPro" id="IPR003660">
    <property type="entry name" value="HAMP_dom"/>
</dbReference>
<feature type="domain" description="HAMP" evidence="14">
    <location>
        <begin position="1750"/>
        <end position="1802"/>
    </location>
</feature>
<dbReference type="Pfam" id="PF00512">
    <property type="entry name" value="HisKA"/>
    <property type="match status" value="1"/>
</dbReference>
<feature type="domain" description="HAMP" evidence="14">
    <location>
        <begin position="462"/>
        <end position="514"/>
    </location>
</feature>
<dbReference type="SUPFAM" id="SSF58104">
    <property type="entry name" value="Methyl-accepting chemotaxis protein (MCP) signaling domain"/>
    <property type="match status" value="8"/>
</dbReference>
<feature type="domain" description="Histidine kinase" evidence="12">
    <location>
        <begin position="2280"/>
        <end position="2505"/>
    </location>
</feature>
<dbReference type="CDD" id="cd16922">
    <property type="entry name" value="HATPase_EvgS-ArcB-TorS-like"/>
    <property type="match status" value="1"/>
</dbReference>
<dbReference type="SMART" id="SM00388">
    <property type="entry name" value="HisKA"/>
    <property type="match status" value="1"/>
</dbReference>
<dbReference type="SMART" id="SM00304">
    <property type="entry name" value="HAMP"/>
    <property type="match status" value="24"/>
</dbReference>
<dbReference type="InterPro" id="IPR004358">
    <property type="entry name" value="Sig_transdc_His_kin-like_C"/>
</dbReference>
<feature type="domain" description="HAMP" evidence="14">
    <location>
        <begin position="186"/>
        <end position="238"/>
    </location>
</feature>
<dbReference type="SUPFAM" id="SSF52172">
    <property type="entry name" value="CheY-like"/>
    <property type="match status" value="2"/>
</dbReference>
<evidence type="ECO:0000256" key="1">
    <source>
        <dbReference type="ARBA" id="ARBA00000085"/>
    </source>
</evidence>
<feature type="domain" description="HAMP" evidence="14">
    <location>
        <begin position="554"/>
        <end position="606"/>
    </location>
</feature>
<proteinExistence type="predicted"/>
<feature type="domain" description="Response regulatory" evidence="13">
    <location>
        <begin position="2524"/>
        <end position="2647"/>
    </location>
</feature>
<name>A0AAW2YM35_9EUKA</name>
<feature type="domain" description="HAMP" evidence="14">
    <location>
        <begin position="1566"/>
        <end position="1618"/>
    </location>
</feature>
<feature type="domain" description="HAMP" evidence="14">
    <location>
        <begin position="370"/>
        <end position="422"/>
    </location>
</feature>
<dbReference type="PANTHER" id="PTHR45339:SF1">
    <property type="entry name" value="HYBRID SIGNAL TRANSDUCTION HISTIDINE KINASE J"/>
    <property type="match status" value="1"/>
</dbReference>
<feature type="domain" description="HAMP" evidence="14">
    <location>
        <begin position="1474"/>
        <end position="1526"/>
    </location>
</feature>
<feature type="region of interest" description="Disordered" evidence="11">
    <location>
        <begin position="2827"/>
        <end position="2851"/>
    </location>
</feature>
<feature type="domain" description="HAMP" evidence="14">
    <location>
        <begin position="2210"/>
        <end position="2262"/>
    </location>
</feature>
<evidence type="ECO:0000256" key="4">
    <source>
        <dbReference type="ARBA" id="ARBA00022679"/>
    </source>
</evidence>
<dbReference type="InterPro" id="IPR036890">
    <property type="entry name" value="HATPase_C_sf"/>
</dbReference>
<dbReference type="Gene3D" id="1.10.287.130">
    <property type="match status" value="1"/>
</dbReference>
<evidence type="ECO:0000259" key="14">
    <source>
        <dbReference type="PROSITE" id="PS50885"/>
    </source>
</evidence>
<evidence type="ECO:0000256" key="11">
    <source>
        <dbReference type="SAM" id="MobiDB-lite"/>
    </source>
</evidence>
<evidence type="ECO:0000256" key="6">
    <source>
        <dbReference type="ARBA" id="ARBA00022741"/>
    </source>
</evidence>
<feature type="domain" description="HAMP" evidence="14">
    <location>
        <begin position="922"/>
        <end position="974"/>
    </location>
</feature>
<evidence type="ECO:0000256" key="9">
    <source>
        <dbReference type="ARBA" id="ARBA00023012"/>
    </source>
</evidence>
<dbReference type="SMART" id="SM00387">
    <property type="entry name" value="HATPase_c"/>
    <property type="match status" value="1"/>
</dbReference>
<feature type="domain" description="HAMP" evidence="14">
    <location>
        <begin position="2118"/>
        <end position="2170"/>
    </location>
</feature>
<keyword evidence="8" id="KW-0067">ATP-binding</keyword>
<dbReference type="Gene3D" id="1.10.8.500">
    <property type="entry name" value="HAMP domain in histidine kinase"/>
    <property type="match status" value="2"/>
</dbReference>
<dbReference type="PROSITE" id="PS50885">
    <property type="entry name" value="HAMP"/>
    <property type="match status" value="23"/>
</dbReference>
<dbReference type="Pfam" id="PF18947">
    <property type="entry name" value="HAMP_2"/>
    <property type="match status" value="19"/>
</dbReference>
<feature type="domain" description="HAMP" evidence="14">
    <location>
        <begin position="1934"/>
        <end position="1986"/>
    </location>
</feature>
<dbReference type="GO" id="GO:0016020">
    <property type="term" value="C:membrane"/>
    <property type="evidence" value="ECO:0007669"/>
    <property type="project" value="InterPro"/>
</dbReference>
<feature type="domain" description="HAMP" evidence="14">
    <location>
        <begin position="1014"/>
        <end position="1066"/>
    </location>
</feature>
<dbReference type="InterPro" id="IPR005467">
    <property type="entry name" value="His_kinase_dom"/>
</dbReference>
<evidence type="ECO:0000256" key="7">
    <source>
        <dbReference type="ARBA" id="ARBA00022777"/>
    </source>
</evidence>
<comment type="catalytic activity">
    <reaction evidence="1">
        <text>ATP + protein L-histidine = ADP + protein N-phospho-L-histidine.</text>
        <dbReference type="EC" id="2.7.13.3"/>
    </reaction>
</comment>
<feature type="modified residue" description="4-aspartylphosphate" evidence="10">
    <location>
        <position position="2578"/>
    </location>
</feature>
<keyword evidence="7 15" id="KW-0418">Kinase</keyword>
<dbReference type="GO" id="GO:0005524">
    <property type="term" value="F:ATP binding"/>
    <property type="evidence" value="ECO:0007669"/>
    <property type="project" value="UniProtKB-KW"/>
</dbReference>
<keyword evidence="3 10" id="KW-0597">Phosphoprotein</keyword>
<feature type="domain" description="HAMP" evidence="14">
    <location>
        <begin position="1658"/>
        <end position="1710"/>
    </location>
</feature>
<feature type="domain" description="HAMP" evidence="14">
    <location>
        <begin position="830"/>
        <end position="882"/>
    </location>
</feature>
<keyword evidence="9" id="KW-0902">Two-component regulatory system</keyword>
<evidence type="ECO:0000259" key="13">
    <source>
        <dbReference type="PROSITE" id="PS50110"/>
    </source>
</evidence>
<evidence type="ECO:0000256" key="8">
    <source>
        <dbReference type="ARBA" id="ARBA00022840"/>
    </source>
</evidence>
<dbReference type="SUPFAM" id="SSF55874">
    <property type="entry name" value="ATPase domain of HSP90 chaperone/DNA topoisomerase II/histidine kinase"/>
    <property type="match status" value="1"/>
</dbReference>
<keyword evidence="16" id="KW-1185">Reference proteome</keyword>
<feature type="domain" description="HAMP" evidence="14">
    <location>
        <begin position="1106"/>
        <end position="1158"/>
    </location>
</feature>
<evidence type="ECO:0000313" key="15">
    <source>
        <dbReference type="EMBL" id="KAL0478337.1"/>
    </source>
</evidence>
<evidence type="ECO:0000256" key="5">
    <source>
        <dbReference type="ARBA" id="ARBA00022737"/>
    </source>
</evidence>
<feature type="domain" description="HAMP" evidence="14">
    <location>
        <begin position="646"/>
        <end position="698"/>
    </location>
</feature>
<feature type="domain" description="HAMP" evidence="14">
    <location>
        <begin position="1198"/>
        <end position="1250"/>
    </location>
</feature>
<organism evidence="15 16">
    <name type="scientific">Acrasis kona</name>
    <dbReference type="NCBI Taxonomy" id="1008807"/>
    <lineage>
        <taxon>Eukaryota</taxon>
        <taxon>Discoba</taxon>
        <taxon>Heterolobosea</taxon>
        <taxon>Tetramitia</taxon>
        <taxon>Eutetramitia</taxon>
        <taxon>Acrasidae</taxon>
        <taxon>Acrasis</taxon>
    </lineage>
</organism>
<reference evidence="15 16" key="1">
    <citation type="submission" date="2024-03" db="EMBL/GenBank/DDBJ databases">
        <title>The Acrasis kona genome and developmental transcriptomes reveal deep origins of eukaryotic multicellular pathways.</title>
        <authorList>
            <person name="Sheikh S."/>
            <person name="Fu C.-J."/>
            <person name="Brown M.W."/>
            <person name="Baldauf S.L."/>
        </authorList>
    </citation>
    <scope>NUCLEOTIDE SEQUENCE [LARGE SCALE GENOMIC DNA]</scope>
    <source>
        <strain evidence="15 16">ATCC MYA-3509</strain>
    </source>
</reference>
<keyword evidence="6" id="KW-0547">Nucleotide-binding</keyword>
<gene>
    <name evidence="15" type="ORF">AKO1_008584</name>
</gene>
<protein>
    <recommendedName>
        <fullName evidence="2">histidine kinase</fullName>
        <ecNumber evidence="2">2.7.13.3</ecNumber>
    </recommendedName>
</protein>
<feature type="domain" description="HAMP" evidence="14">
    <location>
        <begin position="2026"/>
        <end position="2078"/>
    </location>
</feature>
<dbReference type="Proteomes" id="UP001431209">
    <property type="component" value="Unassembled WGS sequence"/>
</dbReference>
<evidence type="ECO:0000259" key="12">
    <source>
        <dbReference type="PROSITE" id="PS50109"/>
    </source>
</evidence>
<dbReference type="Gene3D" id="3.40.50.2300">
    <property type="match status" value="2"/>
</dbReference>
<evidence type="ECO:0000256" key="10">
    <source>
        <dbReference type="PROSITE-ProRule" id="PRU00169"/>
    </source>
</evidence>
<dbReference type="Gene3D" id="1.20.120.1530">
    <property type="match status" value="12"/>
</dbReference>
<evidence type="ECO:0000313" key="16">
    <source>
        <dbReference type="Proteomes" id="UP001431209"/>
    </source>
</evidence>
<dbReference type="PRINTS" id="PR00344">
    <property type="entry name" value="BCTRLSENSOR"/>
</dbReference>
<dbReference type="Pfam" id="PF00072">
    <property type="entry name" value="Response_reg"/>
    <property type="match status" value="2"/>
</dbReference>
<dbReference type="Pfam" id="PF02518">
    <property type="entry name" value="HATPase_c"/>
    <property type="match status" value="1"/>
</dbReference>
<dbReference type="PROSITE" id="PS50110">
    <property type="entry name" value="RESPONSE_REGULATORY"/>
    <property type="match status" value="2"/>
</dbReference>
<dbReference type="GO" id="GO:0000155">
    <property type="term" value="F:phosphorelay sensor kinase activity"/>
    <property type="evidence" value="ECO:0007669"/>
    <property type="project" value="InterPro"/>
</dbReference>
<feature type="domain" description="HAMP" evidence="14">
    <location>
        <begin position="1842"/>
        <end position="1894"/>
    </location>
</feature>
<feature type="modified residue" description="4-aspartylphosphate" evidence="10">
    <location>
        <position position="2728"/>
    </location>
</feature>